<dbReference type="GO" id="GO:0005524">
    <property type="term" value="F:ATP binding"/>
    <property type="evidence" value="ECO:0007669"/>
    <property type="project" value="UniProtKB-KW"/>
</dbReference>
<evidence type="ECO:0000256" key="6">
    <source>
        <dbReference type="ARBA" id="ARBA00022840"/>
    </source>
</evidence>
<keyword evidence="11" id="KW-1185">Reference proteome</keyword>
<proteinExistence type="inferred from homology"/>
<protein>
    <recommendedName>
        <fullName evidence="3">Maltokinase</fullName>
        <ecNumber evidence="2">2.7.1.175</ecNumber>
    </recommendedName>
    <alternativeName>
        <fullName evidence="7">Maltose-1-phosphate synthase</fullName>
    </alternativeName>
</protein>
<sequence length="525" mass="57874">MTGRGERLPLLDTPHSWEDFLSWGPSSALPAILREYLPRCRWFGDKSRQIDEVRIESVLPLDVGNNSPVFLCILSVTFLEGVARRYFLPLGLGAEAQSGPAGPVARIPSVDQAVVVDALFLPETGNGLLDLFFSGDDRPSEIRPVSTPLLPGLLASRPLEGSPRAFGGEQSNTSLLFGRSLILKCYRNLETGTNPDLEIGAFLAEAKTPAPIPPTGGALVSFTPEGRSLTIALLQGFVENRGDGWSFLLGGLQEIRLRGVPEEEEKDPGVVRIGRWIETLGERTADLHQGLGRDPDHPDFAPVPFTEDDIDELVFGIETRHERVMRMLAKTRPALPPGLQERIDRFSGMAGFLGRTLVSCRRAGRGGWKIRCHGDLHLGQVLVTAGDDAVFLDFEGEPALPIDERRKKSSPLIDVAGMLRSFHYLVASSRPEESDGRWERWLSAWLSAQSRRFWEAWRRRMDSGAVRLLGEEEPTHALLTLFLIRKCLYEIEYEINNRPAWIGIPLEGLQALLEGKGPGGGAGVS</sequence>
<comment type="catalytic activity">
    <reaction evidence="8">
        <text>D-maltose + ATP = alpha-maltose 1-phosphate + ADP + H(+)</text>
        <dbReference type="Rhea" id="RHEA:31915"/>
        <dbReference type="ChEBI" id="CHEBI:15378"/>
        <dbReference type="ChEBI" id="CHEBI:17306"/>
        <dbReference type="ChEBI" id="CHEBI:30616"/>
        <dbReference type="ChEBI" id="CHEBI:63576"/>
        <dbReference type="ChEBI" id="CHEBI:456216"/>
        <dbReference type="EC" id="2.7.1.175"/>
    </reaction>
</comment>
<evidence type="ECO:0000256" key="4">
    <source>
        <dbReference type="ARBA" id="ARBA00022679"/>
    </source>
</evidence>
<evidence type="ECO:0000256" key="1">
    <source>
        <dbReference type="ARBA" id="ARBA00006219"/>
    </source>
</evidence>
<dbReference type="Proteomes" id="UP000027059">
    <property type="component" value="Chromosome"/>
</dbReference>
<evidence type="ECO:0000256" key="2">
    <source>
        <dbReference type="ARBA" id="ARBA00011962"/>
    </source>
</evidence>
<feature type="domain" description="Maltokinase N-terminal cap" evidence="9">
    <location>
        <begin position="36"/>
        <end position="119"/>
    </location>
</feature>
<keyword evidence="5" id="KW-0547">Nucleotide-binding</keyword>
<keyword evidence="6" id="KW-0067">ATP-binding</keyword>
<evidence type="ECO:0000256" key="7">
    <source>
        <dbReference type="ARBA" id="ARBA00031251"/>
    </source>
</evidence>
<dbReference type="EMBL" id="CP007243">
    <property type="protein sequence ID" value="AIA31526.1"/>
    <property type="molecule type" value="Genomic_DNA"/>
</dbReference>
<dbReference type="AlphaFoldDB" id="A0A059Y1S4"/>
<dbReference type="GO" id="GO:0016740">
    <property type="term" value="F:transferase activity"/>
    <property type="evidence" value="ECO:0007669"/>
    <property type="project" value="UniProtKB-KW"/>
</dbReference>
<dbReference type="InterPro" id="IPR011009">
    <property type="entry name" value="Kinase-like_dom_sf"/>
</dbReference>
<evidence type="ECO:0000256" key="3">
    <source>
        <dbReference type="ARBA" id="ARBA00013882"/>
    </source>
</evidence>
<dbReference type="EC" id="2.7.1.175" evidence="2"/>
<evidence type="ECO:0000256" key="5">
    <source>
        <dbReference type="ARBA" id="ARBA00022741"/>
    </source>
</evidence>
<reference evidence="11" key="1">
    <citation type="submission" date="2014-02" db="EMBL/GenBank/DDBJ databases">
        <title>Complete genome sequence and comparative genomic analysis of the nitrogen-fixing bacterium Leptospirillum ferriphilum YSK.</title>
        <authorList>
            <person name="Guo X."/>
            <person name="Yin H."/>
            <person name="Liang Y."/>
            <person name="Hu Q."/>
            <person name="Ma L."/>
            <person name="Xiao Y."/>
            <person name="Zhang X."/>
            <person name="Qiu G."/>
            <person name="Liu X."/>
        </authorList>
    </citation>
    <scope>NUCLEOTIDE SEQUENCE [LARGE SCALE GENOMIC DNA]</scope>
    <source>
        <strain evidence="11">YSK</strain>
    </source>
</reference>
<comment type="similarity">
    <text evidence="1">Belongs to the aminoglycoside phosphotransferase family.</text>
</comment>
<gene>
    <name evidence="10" type="ORF">Y981_03045</name>
</gene>
<dbReference type="SUPFAM" id="SSF56112">
    <property type="entry name" value="Protein kinase-like (PK-like)"/>
    <property type="match status" value="1"/>
</dbReference>
<organism evidence="10 11">
    <name type="scientific">Leptospirillum ferriphilum YSK</name>
    <dbReference type="NCBI Taxonomy" id="1441628"/>
    <lineage>
        <taxon>Bacteria</taxon>
        <taxon>Pseudomonadati</taxon>
        <taxon>Nitrospirota</taxon>
        <taxon>Nitrospiria</taxon>
        <taxon>Nitrospirales</taxon>
        <taxon>Nitrospiraceae</taxon>
        <taxon>Leptospirillum</taxon>
    </lineage>
</organism>
<evidence type="ECO:0000259" key="9">
    <source>
        <dbReference type="Pfam" id="PF18085"/>
    </source>
</evidence>
<name>A0A059Y1S4_9BACT</name>
<dbReference type="Pfam" id="PF18085">
    <property type="entry name" value="Mak_N_cap"/>
    <property type="match status" value="1"/>
</dbReference>
<reference evidence="10 11" key="2">
    <citation type="journal article" date="2015" name="Biomed. Res. Int.">
        <title>Effects of Arsenite Resistance on the Growth and Functional Gene Expression of Leptospirillum ferriphilum and Acidithiobacillus thiooxidans in Pure Culture and Coculture.</title>
        <authorList>
            <person name="Jiang H."/>
            <person name="Liang Y."/>
            <person name="Yin H."/>
            <person name="Xiao Y."/>
            <person name="Guo X."/>
            <person name="Xu Y."/>
            <person name="Hu Q."/>
            <person name="Liu H."/>
            <person name="Liu X."/>
        </authorList>
    </citation>
    <scope>NUCLEOTIDE SEQUENCE [LARGE SCALE GENOMIC DNA]</scope>
    <source>
        <strain evidence="10 11">YSK</strain>
    </source>
</reference>
<dbReference type="RefSeq" id="WP_023525829.1">
    <property type="nucleotide sequence ID" value="NZ_CP007243.1"/>
</dbReference>
<evidence type="ECO:0000313" key="10">
    <source>
        <dbReference type="EMBL" id="AIA31526.1"/>
    </source>
</evidence>
<dbReference type="Gene3D" id="3.90.1200.10">
    <property type="match status" value="1"/>
</dbReference>
<dbReference type="HOGENOM" id="CLU_029675_2_0_0"/>
<dbReference type="OrthoDB" id="3787729at2"/>
<dbReference type="InterPro" id="IPR040999">
    <property type="entry name" value="Mak_N_cap"/>
</dbReference>
<evidence type="ECO:0000256" key="8">
    <source>
        <dbReference type="ARBA" id="ARBA00049067"/>
    </source>
</evidence>
<accession>A0A059Y1S4</accession>
<evidence type="ECO:0000313" key="11">
    <source>
        <dbReference type="Proteomes" id="UP000027059"/>
    </source>
</evidence>
<dbReference type="KEGG" id="lfp:Y981_03045"/>
<keyword evidence="4" id="KW-0808">Transferase</keyword>